<dbReference type="InterPro" id="IPR013810">
    <property type="entry name" value="Ribosomal_uS5_N"/>
</dbReference>
<dbReference type="SUPFAM" id="SSF54768">
    <property type="entry name" value="dsRNA-binding domain-like"/>
    <property type="match status" value="1"/>
</dbReference>
<feature type="region of interest" description="Disordered" evidence="6">
    <location>
        <begin position="581"/>
        <end position="601"/>
    </location>
</feature>
<dbReference type="Gene3D" id="3.30.160.20">
    <property type="match status" value="1"/>
</dbReference>
<feature type="domain" description="S5 DRBM" evidence="7">
    <location>
        <begin position="440"/>
        <end position="503"/>
    </location>
</feature>
<dbReference type="InterPro" id="IPR000851">
    <property type="entry name" value="Ribosomal_uS5"/>
</dbReference>
<evidence type="ECO:0000313" key="9">
    <source>
        <dbReference type="Proteomes" id="UP000636479"/>
    </source>
</evidence>
<dbReference type="GO" id="GO:0005840">
    <property type="term" value="C:ribosome"/>
    <property type="evidence" value="ECO:0007669"/>
    <property type="project" value="UniProtKB-KW"/>
</dbReference>
<evidence type="ECO:0000256" key="1">
    <source>
        <dbReference type="ARBA" id="ARBA00008945"/>
    </source>
</evidence>
<sequence length="619" mass="71051">MHRIARVVRRRQIALVARRIPEPSRIRRFSSQTPTPESLYAEYIEKVKLRGAPPPISFEQFRESLTLAEEDVHDLTGNAKYINSSDEFMDQYGPMLKALRELETSDPDAYQKTLDTLSEELEEQMAERTDPLFQERLDALEVEKTAAREVGRQVAQLILSTKDEHALRLVEDKLATYNGPLSVLNVAVEWFLKNPTEIEKEDPSVSGEAEVDAVPAHDNNAYYLQDTPYDELVRHMRHRDVHYAIQRQMHPTDRAELFRLLTTLVTPVFNEDMNTMNAIADIFNKYEDAKLVYRTQPRLPRVRRLDVFKRLLPRSDDETPETQAALAKQIADIAGEKKREAEIIEAERRAQQQPWPDLMTREPLLDSREVLELRPTKDNPYHNRVVIRNHHSIFAEALEADGFDFTNPNNKYTQTEDPEEVNSAKDIEMTLPISISNPRLIIIPIYSYFATQQTPKGRMNRFVQWTIVGDGHGIVGLGMGKHDKPERAHTKSLVDAIRNMDWVERFEDRTIWTDVRTKLGATQVILRPRPVGFGLRCNPFIHRLLTAAGIKDISAKVWGSRNRLGVLKATLRLLHSGHAPQNMGDGLGGPGRKMFKGTGLRNKTQIERERGRKMADLRV</sequence>
<reference evidence="8" key="1">
    <citation type="submission" date="2020-05" db="EMBL/GenBank/DDBJ databases">
        <title>Mycena genomes resolve the evolution of fungal bioluminescence.</title>
        <authorList>
            <person name="Tsai I.J."/>
        </authorList>
    </citation>
    <scope>NUCLEOTIDE SEQUENCE</scope>
    <source>
        <strain evidence="8">171206Taipei</strain>
    </source>
</reference>
<dbReference type="PANTHER" id="PTHR48277:SF1">
    <property type="entry name" value="MITOCHONDRIAL RIBOSOMAL PROTEIN S5"/>
    <property type="match status" value="1"/>
</dbReference>
<keyword evidence="2 4" id="KW-0689">Ribosomal protein</keyword>
<dbReference type="GO" id="GO:0003735">
    <property type="term" value="F:structural constituent of ribosome"/>
    <property type="evidence" value="ECO:0007669"/>
    <property type="project" value="UniProtKB-UniRule"/>
</dbReference>
<dbReference type="FunFam" id="3.30.230.10:FF:000002">
    <property type="entry name" value="30S ribosomal protein S5"/>
    <property type="match status" value="1"/>
</dbReference>
<dbReference type="InterPro" id="IPR014721">
    <property type="entry name" value="Ribsml_uS5_D2-typ_fold_subgr"/>
</dbReference>
<dbReference type="AlphaFoldDB" id="A0A8H6WEZ7"/>
<evidence type="ECO:0000256" key="2">
    <source>
        <dbReference type="ARBA" id="ARBA00022980"/>
    </source>
</evidence>
<dbReference type="SUPFAM" id="SSF54211">
    <property type="entry name" value="Ribosomal protein S5 domain 2-like"/>
    <property type="match status" value="1"/>
</dbReference>
<dbReference type="InterPro" id="IPR005324">
    <property type="entry name" value="Ribosomal_uS5_C"/>
</dbReference>
<dbReference type="GO" id="GO:0003723">
    <property type="term" value="F:RNA binding"/>
    <property type="evidence" value="ECO:0007669"/>
    <property type="project" value="InterPro"/>
</dbReference>
<evidence type="ECO:0000313" key="8">
    <source>
        <dbReference type="EMBL" id="KAF7316229.1"/>
    </source>
</evidence>
<dbReference type="GO" id="GO:0006412">
    <property type="term" value="P:translation"/>
    <property type="evidence" value="ECO:0007669"/>
    <property type="project" value="InterPro"/>
</dbReference>
<dbReference type="Gene3D" id="3.30.230.10">
    <property type="match status" value="1"/>
</dbReference>
<dbReference type="Proteomes" id="UP000636479">
    <property type="component" value="Unassembled WGS sequence"/>
</dbReference>
<dbReference type="PANTHER" id="PTHR48277">
    <property type="entry name" value="MITOCHONDRIAL RIBOSOMAL PROTEIN S5"/>
    <property type="match status" value="1"/>
</dbReference>
<protein>
    <submittedName>
        <fullName evidence="8">37S ribosomal protein</fullName>
    </submittedName>
</protein>
<dbReference type="RefSeq" id="XP_037226252.1">
    <property type="nucleotide sequence ID" value="XM_037358342.1"/>
</dbReference>
<evidence type="ECO:0000256" key="3">
    <source>
        <dbReference type="ARBA" id="ARBA00023274"/>
    </source>
</evidence>
<dbReference type="Pfam" id="PF00333">
    <property type="entry name" value="Ribosomal_S5"/>
    <property type="match status" value="1"/>
</dbReference>
<organism evidence="8 9">
    <name type="scientific">Mycena indigotica</name>
    <dbReference type="NCBI Taxonomy" id="2126181"/>
    <lineage>
        <taxon>Eukaryota</taxon>
        <taxon>Fungi</taxon>
        <taxon>Dikarya</taxon>
        <taxon>Basidiomycota</taxon>
        <taxon>Agaricomycotina</taxon>
        <taxon>Agaricomycetes</taxon>
        <taxon>Agaricomycetidae</taxon>
        <taxon>Agaricales</taxon>
        <taxon>Marasmiineae</taxon>
        <taxon>Mycenaceae</taxon>
        <taxon>Mycena</taxon>
    </lineage>
</organism>
<dbReference type="GO" id="GO:1990904">
    <property type="term" value="C:ribonucleoprotein complex"/>
    <property type="evidence" value="ECO:0007669"/>
    <property type="project" value="UniProtKB-UniRule"/>
</dbReference>
<proteinExistence type="inferred from homology"/>
<accession>A0A8H6WEZ7</accession>
<dbReference type="GeneID" id="59340858"/>
<gene>
    <name evidence="8" type="ORF">MIND_00141500</name>
</gene>
<evidence type="ECO:0000256" key="5">
    <source>
        <dbReference type="RuleBase" id="RU003823"/>
    </source>
</evidence>
<dbReference type="PROSITE" id="PS50881">
    <property type="entry name" value="S5_DSRBD"/>
    <property type="match status" value="1"/>
</dbReference>
<dbReference type="EMBL" id="JACAZF010000001">
    <property type="protein sequence ID" value="KAF7316229.1"/>
    <property type="molecule type" value="Genomic_DNA"/>
</dbReference>
<name>A0A8H6WEZ7_9AGAR</name>
<dbReference type="InterPro" id="IPR020568">
    <property type="entry name" value="Ribosomal_Su5_D2-typ_SF"/>
</dbReference>
<keyword evidence="3 4" id="KW-0687">Ribonucleoprotein</keyword>
<comment type="similarity">
    <text evidence="1 5">Belongs to the universal ribosomal protein uS5 family.</text>
</comment>
<evidence type="ECO:0000256" key="4">
    <source>
        <dbReference type="PROSITE-ProRule" id="PRU00268"/>
    </source>
</evidence>
<evidence type="ECO:0000256" key="6">
    <source>
        <dbReference type="SAM" id="MobiDB-lite"/>
    </source>
</evidence>
<dbReference type="OrthoDB" id="309483at2759"/>
<evidence type="ECO:0000259" key="7">
    <source>
        <dbReference type="PROSITE" id="PS50881"/>
    </source>
</evidence>
<comment type="caution">
    <text evidence="8">The sequence shown here is derived from an EMBL/GenBank/DDBJ whole genome shotgun (WGS) entry which is preliminary data.</text>
</comment>
<dbReference type="Pfam" id="PF03719">
    <property type="entry name" value="Ribosomal_S5_C"/>
    <property type="match status" value="1"/>
</dbReference>
<dbReference type="GO" id="GO:0005737">
    <property type="term" value="C:cytoplasm"/>
    <property type="evidence" value="ECO:0007669"/>
    <property type="project" value="UniProtKB-ARBA"/>
</dbReference>
<keyword evidence="9" id="KW-1185">Reference proteome</keyword>